<sequence length="131" mass="15424">MQIVFLLLGLLAIFHGISTLEQKRRQRKKLTSITTGIVVDNVYKNPYHHDEPSYYRVVEFFTNSPERLVRIECLDFGRNQPHKLEQKVKVCYSPYNPENAELVHNYWWFPGVFVICVGCGFVIFTLFAPIW</sequence>
<dbReference type="Proteomes" id="UP000320055">
    <property type="component" value="Unassembled WGS sequence"/>
</dbReference>
<name>A0A563VR59_9CYAN</name>
<evidence type="ECO:0000313" key="2">
    <source>
        <dbReference type="EMBL" id="VEP13952.1"/>
    </source>
</evidence>
<evidence type="ECO:0000256" key="1">
    <source>
        <dbReference type="SAM" id="Phobius"/>
    </source>
</evidence>
<evidence type="ECO:0000313" key="3">
    <source>
        <dbReference type="Proteomes" id="UP000320055"/>
    </source>
</evidence>
<dbReference type="AlphaFoldDB" id="A0A563VR59"/>
<accession>A0A563VR59</accession>
<protein>
    <recommendedName>
        <fullName evidence="4">DUF3592 domain-containing protein</fullName>
    </recommendedName>
</protein>
<dbReference type="RefSeq" id="WP_144864756.1">
    <property type="nucleotide sequence ID" value="NZ_LR213784.1"/>
</dbReference>
<gene>
    <name evidence="2" type="ORF">H1P_230016</name>
</gene>
<keyword evidence="1" id="KW-0472">Membrane</keyword>
<reference evidence="2 3" key="1">
    <citation type="submission" date="2019-01" db="EMBL/GenBank/DDBJ databases">
        <authorList>
            <person name="Brito A."/>
        </authorList>
    </citation>
    <scope>NUCLEOTIDE SEQUENCE [LARGE SCALE GENOMIC DNA]</scope>
    <source>
        <strain evidence="2">1</strain>
    </source>
</reference>
<keyword evidence="1" id="KW-0812">Transmembrane</keyword>
<keyword evidence="1" id="KW-1133">Transmembrane helix</keyword>
<proteinExistence type="predicted"/>
<evidence type="ECO:0008006" key="4">
    <source>
        <dbReference type="Google" id="ProtNLM"/>
    </source>
</evidence>
<feature type="transmembrane region" description="Helical" evidence="1">
    <location>
        <begin position="106"/>
        <end position="128"/>
    </location>
</feature>
<keyword evidence="3" id="KW-1185">Reference proteome</keyword>
<dbReference type="EMBL" id="CAACVJ010000146">
    <property type="protein sequence ID" value="VEP13952.1"/>
    <property type="molecule type" value="Genomic_DNA"/>
</dbReference>
<organism evidence="2 3">
    <name type="scientific">Hyella patelloides LEGE 07179</name>
    <dbReference type="NCBI Taxonomy" id="945734"/>
    <lineage>
        <taxon>Bacteria</taxon>
        <taxon>Bacillati</taxon>
        <taxon>Cyanobacteriota</taxon>
        <taxon>Cyanophyceae</taxon>
        <taxon>Pleurocapsales</taxon>
        <taxon>Hyellaceae</taxon>
        <taxon>Hyella</taxon>
    </lineage>
</organism>